<evidence type="ECO:0000256" key="1">
    <source>
        <dbReference type="ARBA" id="ARBA00004127"/>
    </source>
</evidence>
<dbReference type="STRING" id="3818.A0A445C2X5"/>
<dbReference type="InterPro" id="IPR042197">
    <property type="entry name" value="Apaf_helical"/>
</dbReference>
<comment type="function">
    <text evidence="14">Carrier protein involved in proton-driven auxin influx. Mediates the formation of auxin gradient from developing leaves (site of auxin biosynthesis) to tips by contributing to the loading of auxin in vascular tissues and facilitating acropetal (base to tip) auxin transport within inner tissues of the root apex, and basipetal (tip to base) auxin transport within outer tissues of the root apex. May be involved in lateral roots and nodules formation.</text>
</comment>
<keyword evidence="13" id="KW-0927">Auxin signaling pathway</keyword>
<comment type="similarity">
    <text evidence="3">Belongs to the amino acid/polyamine transporter 2 family. Amino acid/auxin permease (AAAP) (TC 2.A.18.1) subfamily.</text>
</comment>
<dbReference type="InterPro" id="IPR002182">
    <property type="entry name" value="NB-ARC"/>
</dbReference>
<evidence type="ECO:0000256" key="13">
    <source>
        <dbReference type="ARBA" id="ARBA00023294"/>
    </source>
</evidence>
<dbReference type="EMBL" id="SDMP01000007">
    <property type="protein sequence ID" value="RYR45251.1"/>
    <property type="molecule type" value="Genomic_DNA"/>
</dbReference>
<evidence type="ECO:0000256" key="4">
    <source>
        <dbReference type="ARBA" id="ARBA00022448"/>
    </source>
</evidence>
<keyword evidence="7" id="KW-0677">Repeat</keyword>
<dbReference type="InterPro" id="IPR055414">
    <property type="entry name" value="LRR_R13L4/SHOC2-like"/>
</dbReference>
<keyword evidence="21" id="KW-1185">Reference proteome</keyword>
<sequence length="1386" mass="156590">MGLAAEPDSSNGDKTPLLLSHPLKRTGTVWTAVAHIVTGVIGSGVLSLAWSVGQLGWIAGPFSILIIASFTLISSFLLSNTYRSPHPQFGPHRSASYLDAVHSHLGLKNGRLCGLLVNISLYGFGIAYVITSAISIRTILVSICYHTNEEEVACEFVDAYYMLIFGAIQVVLSQIPNFHNIEWLSVVASIMSFAYSFIGMGLSILQIKEKGYVEGSIEGIRSRSRTEKLWLVAQALGDISYSYPFSTILLEIQDTLKSPPPENQTMKKASVISVAITTFFYLGCGGAGYAAFGNDTPGNLLTGFGSSKYYWLVNFANVCIVVHLVGAYQVYSQPLFAIVENWFRFQYPDSEFVNHSYFLKLLFLPDFELNFLRLSFRTAYVASTTVIALMFPYFNQILGVLGSLIFWPLTIYFPVEMYLGLSNTEAWSAKWIMLRSLSILGFVFVAVDSLIMKLARLLNEEVTLLRDVRTKVEGVRDELCLIQAYLKDADAKADTADTSSHAVKEIHTRKLLDERGMLCKFCLVITSVVPRHRITSEIVNVTASIRKLYEDKHALGLTPSSEQNVAERIRYDLRMGSHFIRDDELVGVDYAKNLLTDWLIHGEARRTIISVVGEGGLGKTAIVRNLYNKHKEDFDCYAWITVSHSFKEEHLQTIIQTLYENDGKKYPVEGIREKEVDKCNLTQKLRDYLQGKSYMIVFDDVWEINFWECMEFALPADTNIRSRIIITTRDRGIAEFCQRSAPVHIHELKPLPADDALKLFLLKTFQFDHHGCPQDLNDLSQRFVKRCKGVPLAIVVISGLLSTKKKTVSEWQKVYDSLRSKFSTDPHLRSFYLVLLESYHDLPYHLRLCLLYFGLFPQDYSVKCSTLIRLWVAEGFVNENEMFGDQTLEEAAEDYLAELIRRSLVKVSNVFVNGKVKSCRVHDLMHDFIVRKCEELNFCQVVSKQQFGFHEWTRRISIQNIDKSAFIGNDQSFVRVRSCLSCGIEELSESVVKSLFSGFNLLVTLGLEDFPLDHLPEVVGNLLNLKYLSLRKTKIKTIPKSIGKLQKLQTLNLRDTQVLELPMEINKLVKLRHLLSYSFGSKEHWQHLLGFRLNGGIGGLTDLQSLAMVDTSTANGDGIIREMENMINMKKLGIVELSEVNGSSVCNAIKNMPNLCSLSIKAAENCGFLVLQAIVDPPANLQRLYLNGPLQRLPEWIPKLKHLIKLRLIGSRLAEDPLPKLEGLPELLELHLDHYCESEEVHFKCGWFEKLKELTLQRMNTLRTLKIDKGALPKLEVLRLGSCPQIIEGADAIQNLEALKNLYLIDMPIQFSYDIALNNPYDIDMPRQFANDISTPLKENTTLYISPPLLPPPQLTPPRLPPRRGQVKVKVLQDVASTAIRFLSAA</sequence>
<accession>A0A445C2X5</accession>
<evidence type="ECO:0000259" key="19">
    <source>
        <dbReference type="Pfam" id="PF23598"/>
    </source>
</evidence>
<name>A0A445C2X5_ARAHY</name>
<evidence type="ECO:0000259" key="17">
    <source>
        <dbReference type="Pfam" id="PF01490"/>
    </source>
</evidence>
<evidence type="ECO:0000256" key="14">
    <source>
        <dbReference type="ARBA" id="ARBA00045588"/>
    </source>
</evidence>
<dbReference type="GO" id="GO:0009734">
    <property type="term" value="P:auxin-activated signaling pathway"/>
    <property type="evidence" value="ECO:0007669"/>
    <property type="project" value="UniProtKB-KW"/>
</dbReference>
<comment type="subcellular location">
    <subcellularLocation>
        <location evidence="2">Cell membrane</location>
    </subcellularLocation>
    <subcellularLocation>
        <location evidence="1">Endomembrane system</location>
        <topology evidence="1">Multi-pass membrane protein</topology>
    </subcellularLocation>
</comment>
<gene>
    <name evidence="20" type="ORF">Ahy_A07g031096</name>
</gene>
<feature type="transmembrane region" description="Helical" evidence="15">
    <location>
        <begin position="269"/>
        <end position="289"/>
    </location>
</feature>
<reference evidence="20 21" key="1">
    <citation type="submission" date="2019-01" db="EMBL/GenBank/DDBJ databases">
        <title>Sequencing of cultivated peanut Arachis hypogaea provides insights into genome evolution and oil improvement.</title>
        <authorList>
            <person name="Chen X."/>
        </authorList>
    </citation>
    <scope>NUCLEOTIDE SEQUENCE [LARGE SCALE GENOMIC DNA]</scope>
    <source>
        <strain evidence="21">cv. Fuhuasheng</strain>
        <tissue evidence="20">Leaves</tissue>
    </source>
</reference>
<keyword evidence="10" id="KW-0029">Amino-acid transport</keyword>
<dbReference type="Gene3D" id="1.10.10.10">
    <property type="entry name" value="Winged helix-like DNA-binding domain superfamily/Winged helix DNA-binding domain"/>
    <property type="match status" value="1"/>
</dbReference>
<evidence type="ECO:0000256" key="3">
    <source>
        <dbReference type="ARBA" id="ARBA00005590"/>
    </source>
</evidence>
<evidence type="ECO:0000313" key="21">
    <source>
        <dbReference type="Proteomes" id="UP000289738"/>
    </source>
</evidence>
<dbReference type="GO" id="GO:0051707">
    <property type="term" value="P:response to other organism"/>
    <property type="evidence" value="ECO:0007669"/>
    <property type="project" value="UniProtKB-ARBA"/>
</dbReference>
<feature type="transmembrane region" description="Helical" evidence="15">
    <location>
        <begin position="309"/>
        <end position="331"/>
    </location>
</feature>
<dbReference type="Pfam" id="PF23559">
    <property type="entry name" value="WHD_DRP"/>
    <property type="match status" value="1"/>
</dbReference>
<evidence type="ECO:0000256" key="2">
    <source>
        <dbReference type="ARBA" id="ARBA00004236"/>
    </source>
</evidence>
<dbReference type="InterPro" id="IPR036388">
    <property type="entry name" value="WH-like_DNA-bd_sf"/>
</dbReference>
<dbReference type="GO" id="GO:0012505">
    <property type="term" value="C:endomembrane system"/>
    <property type="evidence" value="ECO:0007669"/>
    <property type="project" value="UniProtKB-SubCell"/>
</dbReference>
<evidence type="ECO:0000256" key="12">
    <source>
        <dbReference type="ARBA" id="ARBA00023136"/>
    </source>
</evidence>
<comment type="caution">
    <text evidence="20">The sequence shown here is derived from an EMBL/GenBank/DDBJ whole genome shotgun (WGS) entry which is preliminary data.</text>
</comment>
<dbReference type="FunFam" id="1.10.10.10:FF:000322">
    <property type="entry name" value="Probable disease resistance protein At1g63360"/>
    <property type="match status" value="1"/>
</dbReference>
<dbReference type="GO" id="GO:0043531">
    <property type="term" value="F:ADP binding"/>
    <property type="evidence" value="ECO:0007669"/>
    <property type="project" value="InterPro"/>
</dbReference>
<dbReference type="Proteomes" id="UP000289738">
    <property type="component" value="Chromosome A07"/>
</dbReference>
<dbReference type="Gene3D" id="1.20.5.4130">
    <property type="match status" value="1"/>
</dbReference>
<feature type="transmembrane region" description="Helical" evidence="15">
    <location>
        <begin position="152"/>
        <end position="171"/>
    </location>
</feature>
<evidence type="ECO:0000256" key="5">
    <source>
        <dbReference type="ARBA" id="ARBA00022475"/>
    </source>
</evidence>
<dbReference type="SUPFAM" id="SSF52058">
    <property type="entry name" value="L domain-like"/>
    <property type="match status" value="1"/>
</dbReference>
<dbReference type="Gene3D" id="1.10.8.430">
    <property type="entry name" value="Helical domain of apoptotic protease-activating factors"/>
    <property type="match status" value="1"/>
</dbReference>
<evidence type="ECO:0000256" key="6">
    <source>
        <dbReference type="ARBA" id="ARBA00022692"/>
    </source>
</evidence>
<evidence type="ECO:0000256" key="11">
    <source>
        <dbReference type="ARBA" id="ARBA00022989"/>
    </source>
</evidence>
<feature type="domain" description="NB-ARC" evidence="16">
    <location>
        <begin position="591"/>
        <end position="766"/>
    </location>
</feature>
<feature type="transmembrane region" description="Helical" evidence="15">
    <location>
        <begin position="29"/>
        <end position="50"/>
    </location>
</feature>
<dbReference type="Pfam" id="PF01490">
    <property type="entry name" value="Aa_trans"/>
    <property type="match status" value="1"/>
</dbReference>
<keyword evidence="4" id="KW-0813">Transport</keyword>
<keyword evidence="8" id="KW-0611">Plant defense</keyword>
<protein>
    <recommendedName>
        <fullName evidence="22">Disease resistance protein RPM1</fullName>
    </recommendedName>
</protein>
<keyword evidence="9" id="KW-0769">Symport</keyword>
<dbReference type="GO" id="GO:0005886">
    <property type="term" value="C:plasma membrane"/>
    <property type="evidence" value="ECO:0007669"/>
    <property type="project" value="UniProtKB-SubCell"/>
</dbReference>
<feature type="transmembrane region" description="Helical" evidence="15">
    <location>
        <begin position="119"/>
        <end position="140"/>
    </location>
</feature>
<evidence type="ECO:0000256" key="10">
    <source>
        <dbReference type="ARBA" id="ARBA00022970"/>
    </source>
</evidence>
<dbReference type="Pfam" id="PF00931">
    <property type="entry name" value="NB-ARC"/>
    <property type="match status" value="1"/>
</dbReference>
<dbReference type="Gene3D" id="3.80.10.10">
    <property type="entry name" value="Ribonuclease Inhibitor"/>
    <property type="match status" value="1"/>
</dbReference>
<proteinExistence type="inferred from homology"/>
<feature type="domain" description="Amino acid transporter transmembrane" evidence="17">
    <location>
        <begin position="25"/>
        <end position="447"/>
    </location>
</feature>
<dbReference type="SUPFAM" id="SSF52540">
    <property type="entry name" value="P-loop containing nucleoside triphosphate hydrolases"/>
    <property type="match status" value="1"/>
</dbReference>
<dbReference type="Gene3D" id="3.40.50.300">
    <property type="entry name" value="P-loop containing nucleotide triphosphate hydrolases"/>
    <property type="match status" value="1"/>
</dbReference>
<evidence type="ECO:0000256" key="9">
    <source>
        <dbReference type="ARBA" id="ARBA00022847"/>
    </source>
</evidence>
<dbReference type="PRINTS" id="PR00364">
    <property type="entry name" value="DISEASERSIST"/>
</dbReference>
<evidence type="ECO:0000256" key="8">
    <source>
        <dbReference type="ARBA" id="ARBA00022821"/>
    </source>
</evidence>
<evidence type="ECO:0000256" key="15">
    <source>
        <dbReference type="SAM" id="Phobius"/>
    </source>
</evidence>
<dbReference type="InterPro" id="IPR058922">
    <property type="entry name" value="WHD_DRP"/>
</dbReference>
<feature type="domain" description="Disease resistance R13L4/SHOC-2-like LRR" evidence="19">
    <location>
        <begin position="994"/>
        <end position="1301"/>
    </location>
</feature>
<dbReference type="GO" id="GO:0006865">
    <property type="term" value="P:amino acid transport"/>
    <property type="evidence" value="ECO:0007669"/>
    <property type="project" value="UniProtKB-KW"/>
</dbReference>
<dbReference type="InterPro" id="IPR027417">
    <property type="entry name" value="P-loop_NTPase"/>
</dbReference>
<evidence type="ECO:0000259" key="18">
    <source>
        <dbReference type="Pfam" id="PF23559"/>
    </source>
</evidence>
<evidence type="ECO:0000313" key="20">
    <source>
        <dbReference type="EMBL" id="RYR45251.1"/>
    </source>
</evidence>
<dbReference type="PANTHER" id="PTHR48017">
    <property type="entry name" value="OS05G0424000 PROTEIN-RELATED"/>
    <property type="match status" value="1"/>
</dbReference>
<dbReference type="Pfam" id="PF23598">
    <property type="entry name" value="LRR_14"/>
    <property type="match status" value="1"/>
</dbReference>
<feature type="transmembrane region" description="Helical" evidence="15">
    <location>
        <begin position="183"/>
        <end position="205"/>
    </location>
</feature>
<feature type="domain" description="Disease resistance protein winged helix" evidence="18">
    <location>
        <begin position="855"/>
        <end position="929"/>
    </location>
</feature>
<organism evidence="20 21">
    <name type="scientific">Arachis hypogaea</name>
    <name type="common">Peanut</name>
    <dbReference type="NCBI Taxonomy" id="3818"/>
    <lineage>
        <taxon>Eukaryota</taxon>
        <taxon>Viridiplantae</taxon>
        <taxon>Streptophyta</taxon>
        <taxon>Embryophyta</taxon>
        <taxon>Tracheophyta</taxon>
        <taxon>Spermatophyta</taxon>
        <taxon>Magnoliopsida</taxon>
        <taxon>eudicotyledons</taxon>
        <taxon>Gunneridae</taxon>
        <taxon>Pentapetalae</taxon>
        <taxon>rosids</taxon>
        <taxon>fabids</taxon>
        <taxon>Fabales</taxon>
        <taxon>Fabaceae</taxon>
        <taxon>Papilionoideae</taxon>
        <taxon>50 kb inversion clade</taxon>
        <taxon>dalbergioids sensu lato</taxon>
        <taxon>Dalbergieae</taxon>
        <taxon>Pterocarpus clade</taxon>
        <taxon>Arachis</taxon>
    </lineage>
</organism>
<dbReference type="InterPro" id="IPR013057">
    <property type="entry name" value="AA_transpt_TM"/>
</dbReference>
<evidence type="ECO:0008006" key="22">
    <source>
        <dbReference type="Google" id="ProtNLM"/>
    </source>
</evidence>
<keyword evidence="11 15" id="KW-1133">Transmembrane helix</keyword>
<feature type="transmembrane region" description="Helical" evidence="15">
    <location>
        <begin position="57"/>
        <end position="78"/>
    </location>
</feature>
<keyword evidence="12 15" id="KW-0472">Membrane</keyword>
<dbReference type="InterPro" id="IPR032675">
    <property type="entry name" value="LRR_dom_sf"/>
</dbReference>
<dbReference type="GO" id="GO:0015293">
    <property type="term" value="F:symporter activity"/>
    <property type="evidence" value="ECO:0007669"/>
    <property type="project" value="UniProtKB-KW"/>
</dbReference>
<keyword evidence="5" id="KW-1003">Cell membrane</keyword>
<evidence type="ECO:0000256" key="7">
    <source>
        <dbReference type="ARBA" id="ARBA00022737"/>
    </source>
</evidence>
<dbReference type="GO" id="GO:0006952">
    <property type="term" value="P:defense response"/>
    <property type="evidence" value="ECO:0007669"/>
    <property type="project" value="UniProtKB-KW"/>
</dbReference>
<evidence type="ECO:0000259" key="16">
    <source>
        <dbReference type="Pfam" id="PF00931"/>
    </source>
</evidence>
<keyword evidence="6 15" id="KW-0812">Transmembrane</keyword>